<gene>
    <name evidence="5" type="ORF">COCNU_14G008740</name>
</gene>
<evidence type="ECO:0000313" key="6">
    <source>
        <dbReference type="Proteomes" id="UP000797356"/>
    </source>
</evidence>
<comment type="caution">
    <text evidence="5">The sequence shown here is derived from an EMBL/GenBank/DDBJ whole genome shotgun (WGS) entry which is preliminary data.</text>
</comment>
<feature type="coiled-coil region" evidence="3">
    <location>
        <begin position="83"/>
        <end position="110"/>
    </location>
</feature>
<dbReference type="InterPro" id="IPR043454">
    <property type="entry name" value="NPH3/RPT2-like"/>
</dbReference>
<keyword evidence="3" id="KW-0175">Coiled coil</keyword>
<dbReference type="Proteomes" id="UP000797356">
    <property type="component" value="Chromosome 14"/>
</dbReference>
<comment type="similarity">
    <text evidence="2">Belongs to the NPH3 family.</text>
</comment>
<evidence type="ECO:0000256" key="1">
    <source>
        <dbReference type="ARBA" id="ARBA00022786"/>
    </source>
</evidence>
<dbReference type="OrthoDB" id="1733310at2759"/>
<dbReference type="GO" id="GO:0016567">
    <property type="term" value="P:protein ubiquitination"/>
    <property type="evidence" value="ECO:0007669"/>
    <property type="project" value="UniProtKB-UniPathway"/>
</dbReference>
<feature type="domain" description="NPH3" evidence="4">
    <location>
        <begin position="1"/>
        <end position="35"/>
    </location>
</feature>
<evidence type="ECO:0000256" key="2">
    <source>
        <dbReference type="PROSITE-ProRule" id="PRU00982"/>
    </source>
</evidence>
<dbReference type="EMBL" id="CM017885">
    <property type="protein sequence ID" value="KAG1368406.1"/>
    <property type="molecule type" value="Genomic_DNA"/>
</dbReference>
<keyword evidence="6" id="KW-1185">Reference proteome</keyword>
<evidence type="ECO:0000313" key="5">
    <source>
        <dbReference type="EMBL" id="KAG1368406.1"/>
    </source>
</evidence>
<sequence>MDCQKLSLEACTHAAQNERLPLRVVVQVLFFEQLQLRTSIAGCLLVSDNLDGSRPLRSGLAGSSEGGGWATAVRENQVLKVGMDHMRMRVSELEKECSSMKQEIEKLGRAKSGWSGVPKKFGFKIKSQMCSAQEGSVSEQQKNGSRKIEKLQARLTKHKKQLSTDM</sequence>
<dbReference type="InterPro" id="IPR027356">
    <property type="entry name" value="NPH3_dom"/>
</dbReference>
<keyword evidence="1" id="KW-0833">Ubl conjugation pathway</keyword>
<organism evidence="5 6">
    <name type="scientific">Cocos nucifera</name>
    <name type="common">Coconut palm</name>
    <dbReference type="NCBI Taxonomy" id="13894"/>
    <lineage>
        <taxon>Eukaryota</taxon>
        <taxon>Viridiplantae</taxon>
        <taxon>Streptophyta</taxon>
        <taxon>Embryophyta</taxon>
        <taxon>Tracheophyta</taxon>
        <taxon>Spermatophyta</taxon>
        <taxon>Magnoliopsida</taxon>
        <taxon>Liliopsida</taxon>
        <taxon>Arecaceae</taxon>
        <taxon>Arecoideae</taxon>
        <taxon>Cocoseae</taxon>
        <taxon>Attaleinae</taxon>
        <taxon>Cocos</taxon>
    </lineage>
</organism>
<protein>
    <submittedName>
        <fullName evidence="5">Putative BTB/POZ domain-containing protein</fullName>
    </submittedName>
</protein>
<dbReference type="PANTHER" id="PTHR32370">
    <property type="entry name" value="OS12G0117600 PROTEIN"/>
    <property type="match status" value="1"/>
</dbReference>
<evidence type="ECO:0000256" key="3">
    <source>
        <dbReference type="SAM" id="Coils"/>
    </source>
</evidence>
<dbReference type="AlphaFoldDB" id="A0A8K0IVM3"/>
<reference evidence="5" key="1">
    <citation type="journal article" date="2017" name="Gigascience">
        <title>The genome draft of coconut (Cocos nucifera).</title>
        <authorList>
            <person name="Xiao Y."/>
            <person name="Xu P."/>
            <person name="Fan H."/>
            <person name="Baudouin L."/>
            <person name="Xia W."/>
            <person name="Bocs S."/>
            <person name="Xu J."/>
            <person name="Li Q."/>
            <person name="Guo A."/>
            <person name="Zhou L."/>
            <person name="Li J."/>
            <person name="Wu Y."/>
            <person name="Ma Z."/>
            <person name="Armero A."/>
            <person name="Issali A.E."/>
            <person name="Liu N."/>
            <person name="Peng M."/>
            <person name="Yang Y."/>
        </authorList>
    </citation>
    <scope>NUCLEOTIDE SEQUENCE</scope>
    <source>
        <tissue evidence="5">Spear leaf of Hainan Tall coconut</tissue>
    </source>
</reference>
<reference evidence="5" key="2">
    <citation type="submission" date="2019-07" db="EMBL/GenBank/DDBJ databases">
        <authorList>
            <person name="Yang Y."/>
            <person name="Bocs S."/>
            <person name="Baudouin L."/>
        </authorList>
    </citation>
    <scope>NUCLEOTIDE SEQUENCE</scope>
    <source>
        <tissue evidence="5">Spear leaf of Hainan Tall coconut</tissue>
    </source>
</reference>
<dbReference type="PROSITE" id="PS51649">
    <property type="entry name" value="NPH3"/>
    <property type="match status" value="1"/>
</dbReference>
<dbReference type="UniPathway" id="UPA00143"/>
<name>A0A8K0IVM3_COCNU</name>
<evidence type="ECO:0000259" key="4">
    <source>
        <dbReference type="PROSITE" id="PS51649"/>
    </source>
</evidence>
<accession>A0A8K0IVM3</accession>
<proteinExistence type="inferred from homology"/>